<gene>
    <name evidence="2" type="ORF">TGEB3V08_LOCUS3861</name>
</gene>
<feature type="region of interest" description="Disordered" evidence="1">
    <location>
        <begin position="69"/>
        <end position="90"/>
    </location>
</feature>
<protein>
    <submittedName>
        <fullName evidence="2">Uncharacterized protein</fullName>
    </submittedName>
</protein>
<evidence type="ECO:0000313" key="2">
    <source>
        <dbReference type="EMBL" id="CAD7589974.1"/>
    </source>
</evidence>
<accession>A0A7R9PJY6</accession>
<name>A0A7R9PJY6_TIMGE</name>
<evidence type="ECO:0000256" key="1">
    <source>
        <dbReference type="SAM" id="MobiDB-lite"/>
    </source>
</evidence>
<organism evidence="2">
    <name type="scientific">Timema genevievae</name>
    <name type="common">Walking stick</name>
    <dbReference type="NCBI Taxonomy" id="629358"/>
    <lineage>
        <taxon>Eukaryota</taxon>
        <taxon>Metazoa</taxon>
        <taxon>Ecdysozoa</taxon>
        <taxon>Arthropoda</taxon>
        <taxon>Hexapoda</taxon>
        <taxon>Insecta</taxon>
        <taxon>Pterygota</taxon>
        <taxon>Neoptera</taxon>
        <taxon>Polyneoptera</taxon>
        <taxon>Phasmatodea</taxon>
        <taxon>Timematodea</taxon>
        <taxon>Timematoidea</taxon>
        <taxon>Timematidae</taxon>
        <taxon>Timema</taxon>
    </lineage>
</organism>
<dbReference type="EMBL" id="OE840268">
    <property type="protein sequence ID" value="CAD7589974.1"/>
    <property type="molecule type" value="Genomic_DNA"/>
</dbReference>
<sequence>MTERSGFEPWSDVLRSILHVEVLDPQVCLYNSSVPHGLMKLKLRLLEAIGNKILLGSVVDFSVIDDAESAVSSTPRPTKKKRAQPKDPAD</sequence>
<proteinExistence type="predicted"/>
<reference evidence="2" key="1">
    <citation type="submission" date="2020-11" db="EMBL/GenBank/DDBJ databases">
        <authorList>
            <person name="Tran Van P."/>
        </authorList>
    </citation>
    <scope>NUCLEOTIDE SEQUENCE</scope>
</reference>
<dbReference type="AlphaFoldDB" id="A0A7R9PJY6"/>